<evidence type="ECO:0000313" key="3">
    <source>
        <dbReference type="Proteomes" id="UP000309061"/>
    </source>
</evidence>
<keyword evidence="3" id="KW-1185">Reference proteome</keyword>
<sequence length="205" mass="21719">MSFASSLANLRDAVVASLKAKIPGVPSIEPHLGAFREQDIAAFATRTPAIRVAMLGFQELQRNNYGLQVPVEFSAVIVTRDTKNTDGTANPRDVSAMLIANAVTLAVASNRFGLDGVFSPEKLRAQNQYHEAFIDAGLALWEVTWTSPVTLVPPGQPTDQVITALAQLYINGVEFIAPPSAGAAPAPVPGADPMTDAPNLPGYRP</sequence>
<dbReference type="OrthoDB" id="7873442at2"/>
<feature type="compositionally biased region" description="Low complexity" evidence="1">
    <location>
        <begin position="183"/>
        <end position="193"/>
    </location>
</feature>
<protein>
    <recommendedName>
        <fullName evidence="4">DUF1834 family protein</fullName>
    </recommendedName>
</protein>
<dbReference type="KEGG" id="mhey:H2LOC_014115"/>
<evidence type="ECO:0008006" key="4">
    <source>
        <dbReference type="Google" id="ProtNLM"/>
    </source>
</evidence>
<dbReference type="Proteomes" id="UP000309061">
    <property type="component" value="Chromosome"/>
</dbReference>
<gene>
    <name evidence="2" type="ORF">H2LOC_014115</name>
</gene>
<dbReference type="RefSeq" id="WP_136497619.1">
    <property type="nucleotide sequence ID" value="NZ_CP046052.1"/>
</dbReference>
<proteinExistence type="predicted"/>
<evidence type="ECO:0000256" key="1">
    <source>
        <dbReference type="SAM" id="MobiDB-lite"/>
    </source>
</evidence>
<accession>A0A6B8KEM0</accession>
<dbReference type="EMBL" id="CP046052">
    <property type="protein sequence ID" value="QGM46736.1"/>
    <property type="molecule type" value="Genomic_DNA"/>
</dbReference>
<dbReference type="AlphaFoldDB" id="A0A6B8KEM0"/>
<reference evidence="2 3" key="1">
    <citation type="submission" date="2019-11" db="EMBL/GenBank/DDBJ databases">
        <title>The genome sequence of Methylocystis heyeri.</title>
        <authorList>
            <person name="Oshkin I.Y."/>
            <person name="Miroshnikov K."/>
            <person name="Dedysh S.N."/>
        </authorList>
    </citation>
    <scope>NUCLEOTIDE SEQUENCE [LARGE SCALE GENOMIC DNA]</scope>
    <source>
        <strain evidence="2 3">H2</strain>
    </source>
</reference>
<name>A0A6B8KEM0_9HYPH</name>
<organism evidence="2 3">
    <name type="scientific">Methylocystis heyeri</name>
    <dbReference type="NCBI Taxonomy" id="391905"/>
    <lineage>
        <taxon>Bacteria</taxon>
        <taxon>Pseudomonadati</taxon>
        <taxon>Pseudomonadota</taxon>
        <taxon>Alphaproteobacteria</taxon>
        <taxon>Hyphomicrobiales</taxon>
        <taxon>Methylocystaceae</taxon>
        <taxon>Methylocystis</taxon>
    </lineage>
</organism>
<evidence type="ECO:0000313" key="2">
    <source>
        <dbReference type="EMBL" id="QGM46736.1"/>
    </source>
</evidence>
<feature type="region of interest" description="Disordered" evidence="1">
    <location>
        <begin position="183"/>
        <end position="205"/>
    </location>
</feature>